<sequence length="83" mass="9300">MVGVMAERETAGGSSVGPTALLHRAPRRRLGRYQAALREQVHDPAQLGHPWVRQLGERRDRRLLVQLRQIALTETGTRRAGLP</sequence>
<organism evidence="2 3">
    <name type="scientific">Streptomyces thinghirensis</name>
    <dbReference type="NCBI Taxonomy" id="551547"/>
    <lineage>
        <taxon>Bacteria</taxon>
        <taxon>Bacillati</taxon>
        <taxon>Actinomycetota</taxon>
        <taxon>Actinomycetes</taxon>
        <taxon>Kitasatosporales</taxon>
        <taxon>Streptomycetaceae</taxon>
        <taxon>Streptomyces</taxon>
    </lineage>
</organism>
<gene>
    <name evidence="2" type="ORF">GCM10023323_67280</name>
</gene>
<evidence type="ECO:0000313" key="3">
    <source>
        <dbReference type="Proteomes" id="UP001499878"/>
    </source>
</evidence>
<feature type="region of interest" description="Disordered" evidence="1">
    <location>
        <begin position="1"/>
        <end position="22"/>
    </location>
</feature>
<accession>A0ABP9TG66</accession>
<keyword evidence="3" id="KW-1185">Reference proteome</keyword>
<feature type="compositionally biased region" description="Basic and acidic residues" evidence="1">
    <location>
        <begin position="1"/>
        <end position="10"/>
    </location>
</feature>
<dbReference type="Proteomes" id="UP001499878">
    <property type="component" value="Unassembled WGS sequence"/>
</dbReference>
<evidence type="ECO:0000313" key="2">
    <source>
        <dbReference type="EMBL" id="GAA5216001.1"/>
    </source>
</evidence>
<name>A0ABP9TG66_9ACTN</name>
<protein>
    <submittedName>
        <fullName evidence="2">Uncharacterized protein</fullName>
    </submittedName>
</protein>
<comment type="caution">
    <text evidence="2">The sequence shown here is derived from an EMBL/GenBank/DDBJ whole genome shotgun (WGS) entry which is preliminary data.</text>
</comment>
<dbReference type="EMBL" id="BAABJR010000024">
    <property type="protein sequence ID" value="GAA5216001.1"/>
    <property type="molecule type" value="Genomic_DNA"/>
</dbReference>
<proteinExistence type="predicted"/>
<reference evidence="3" key="1">
    <citation type="journal article" date="2019" name="Int. J. Syst. Evol. Microbiol.">
        <title>The Global Catalogue of Microorganisms (GCM) 10K type strain sequencing project: providing services to taxonomists for standard genome sequencing and annotation.</title>
        <authorList>
            <consortium name="The Broad Institute Genomics Platform"/>
            <consortium name="The Broad Institute Genome Sequencing Center for Infectious Disease"/>
            <person name="Wu L."/>
            <person name="Ma J."/>
        </authorList>
    </citation>
    <scope>NUCLEOTIDE SEQUENCE [LARGE SCALE GENOMIC DNA]</scope>
    <source>
        <strain evidence="3">JCM 18306</strain>
    </source>
</reference>
<evidence type="ECO:0000256" key="1">
    <source>
        <dbReference type="SAM" id="MobiDB-lite"/>
    </source>
</evidence>